<comment type="caution">
    <text evidence="3">The sequence shown here is derived from an EMBL/GenBank/DDBJ whole genome shotgun (WGS) entry which is preliminary data.</text>
</comment>
<feature type="chain" id="PRO_5031043306" evidence="2">
    <location>
        <begin position="25"/>
        <end position="149"/>
    </location>
</feature>
<name>A0A7W7Y7P6_9BACT</name>
<organism evidence="3 4">
    <name type="scientific">Prosthecobacter vanneervenii</name>
    <dbReference type="NCBI Taxonomy" id="48466"/>
    <lineage>
        <taxon>Bacteria</taxon>
        <taxon>Pseudomonadati</taxon>
        <taxon>Verrucomicrobiota</taxon>
        <taxon>Verrucomicrobiia</taxon>
        <taxon>Verrucomicrobiales</taxon>
        <taxon>Verrucomicrobiaceae</taxon>
        <taxon>Prosthecobacter</taxon>
    </lineage>
</organism>
<keyword evidence="4" id="KW-1185">Reference proteome</keyword>
<protein>
    <submittedName>
        <fullName evidence="3">Uncharacterized protein</fullName>
    </submittedName>
</protein>
<dbReference type="EMBL" id="JACHIG010000001">
    <property type="protein sequence ID" value="MBB5031168.1"/>
    <property type="molecule type" value="Genomic_DNA"/>
</dbReference>
<dbReference type="AlphaFoldDB" id="A0A7W7Y7P6"/>
<dbReference type="Proteomes" id="UP000590740">
    <property type="component" value="Unassembled WGS sequence"/>
</dbReference>
<sequence>MSSVLKRALSTLAILLVACAQVFGMDRGFVCDCGGMEKITAADHCHGPHSAACHDHEAEEPCHEESGGHHDGDTHEHPALIESLLASLSPAFSFSAPAPIIMDLALEEWHSPLFLTEAAASTAVHSEHPPPAAQRPWPQLLARTLVLRI</sequence>
<dbReference type="PROSITE" id="PS51257">
    <property type="entry name" value="PROKAR_LIPOPROTEIN"/>
    <property type="match status" value="1"/>
</dbReference>
<proteinExistence type="predicted"/>
<evidence type="ECO:0000256" key="1">
    <source>
        <dbReference type="SAM" id="MobiDB-lite"/>
    </source>
</evidence>
<evidence type="ECO:0000256" key="2">
    <source>
        <dbReference type="SAM" id="SignalP"/>
    </source>
</evidence>
<reference evidence="3 4" key="1">
    <citation type="submission" date="2020-08" db="EMBL/GenBank/DDBJ databases">
        <title>Genomic Encyclopedia of Type Strains, Phase IV (KMG-IV): sequencing the most valuable type-strain genomes for metagenomic binning, comparative biology and taxonomic classification.</title>
        <authorList>
            <person name="Goeker M."/>
        </authorList>
    </citation>
    <scope>NUCLEOTIDE SEQUENCE [LARGE SCALE GENOMIC DNA]</scope>
    <source>
        <strain evidence="3 4">DSM 12252</strain>
    </source>
</reference>
<evidence type="ECO:0000313" key="3">
    <source>
        <dbReference type="EMBL" id="MBB5031168.1"/>
    </source>
</evidence>
<gene>
    <name evidence="3" type="ORF">HNQ65_000722</name>
</gene>
<keyword evidence="2" id="KW-0732">Signal</keyword>
<accession>A0A7W7Y7P6</accession>
<feature type="signal peptide" evidence="2">
    <location>
        <begin position="1"/>
        <end position="24"/>
    </location>
</feature>
<feature type="region of interest" description="Disordered" evidence="1">
    <location>
        <begin position="50"/>
        <end position="76"/>
    </location>
</feature>
<dbReference type="RefSeq" id="WP_184338106.1">
    <property type="nucleotide sequence ID" value="NZ_JACHIG010000001.1"/>
</dbReference>
<evidence type="ECO:0000313" key="4">
    <source>
        <dbReference type="Proteomes" id="UP000590740"/>
    </source>
</evidence>